<dbReference type="PANTHER" id="PTHR24126:SF14">
    <property type="entry name" value="ANK_REP_REGION DOMAIN-CONTAINING PROTEIN"/>
    <property type="match status" value="1"/>
</dbReference>
<evidence type="ECO:0000256" key="2">
    <source>
        <dbReference type="ARBA" id="ARBA00023043"/>
    </source>
</evidence>
<proteinExistence type="predicted"/>
<reference evidence="4 5" key="1">
    <citation type="journal article" date="2015" name="BMC Genomics">
        <title>Gene expression during zombie ant biting behavior reflects the complexity underlying fungal parasitic behavioral manipulation.</title>
        <authorList>
            <person name="de Bekker C."/>
            <person name="Ohm R.A."/>
            <person name="Loreto R.G."/>
            <person name="Sebastian A."/>
            <person name="Albert I."/>
            <person name="Merrow M."/>
            <person name="Brachmann A."/>
            <person name="Hughes D.P."/>
        </authorList>
    </citation>
    <scope>NUCLEOTIDE SEQUENCE [LARGE SCALE GENOMIC DNA]</scope>
    <source>
        <strain evidence="4 5">SC16a</strain>
    </source>
</reference>
<name>A0A2A9PR50_OPHUN</name>
<keyword evidence="5" id="KW-1185">Reference proteome</keyword>
<dbReference type="EMBL" id="LAZP02000002">
    <property type="protein sequence ID" value="PFH63394.1"/>
    <property type="molecule type" value="Genomic_DNA"/>
</dbReference>
<dbReference type="InterPro" id="IPR002110">
    <property type="entry name" value="Ankyrin_rpt"/>
</dbReference>
<dbReference type="PROSITE" id="PS50088">
    <property type="entry name" value="ANK_REPEAT"/>
    <property type="match status" value="2"/>
</dbReference>
<evidence type="ECO:0000313" key="4">
    <source>
        <dbReference type="EMBL" id="PFH63394.1"/>
    </source>
</evidence>
<dbReference type="AlphaFoldDB" id="A0A2A9PR50"/>
<dbReference type="InterPro" id="IPR036770">
    <property type="entry name" value="Ankyrin_rpt-contain_sf"/>
</dbReference>
<sequence>MATNYRDASSTFEPMAPKLTEDEIDDVMYLARAGETEHLSETLSCLAEREKTSPEEILATVRDENGSTPLHMATGNGHLETTRNILSLKPSIDTANNNGNTPLHWASLGGHLSVVELLVARVDGANQSPILILQLRFARTTQGKSNKIKTSPP</sequence>
<dbReference type="OrthoDB" id="10057496at2759"/>
<dbReference type="PANTHER" id="PTHR24126">
    <property type="entry name" value="ANKYRIN REPEAT, PH AND SEC7 DOMAIN CONTAINING PROTEIN SECG-RELATED"/>
    <property type="match status" value="1"/>
</dbReference>
<dbReference type="SMART" id="SM00248">
    <property type="entry name" value="ANK"/>
    <property type="match status" value="2"/>
</dbReference>
<dbReference type="PROSITE" id="PS50297">
    <property type="entry name" value="ANK_REP_REGION"/>
    <property type="match status" value="2"/>
</dbReference>
<accession>A0A2A9PR50</accession>
<feature type="repeat" description="ANK" evidence="3">
    <location>
        <begin position="65"/>
        <end position="97"/>
    </location>
</feature>
<protein>
    <submittedName>
        <fullName evidence="4">Uncharacterized protein</fullName>
    </submittedName>
</protein>
<comment type="caution">
    <text evidence="4">The sequence shown here is derived from an EMBL/GenBank/DDBJ whole genome shotgun (WGS) entry which is preliminary data.</text>
</comment>
<dbReference type="SUPFAM" id="SSF48403">
    <property type="entry name" value="Ankyrin repeat"/>
    <property type="match status" value="1"/>
</dbReference>
<keyword evidence="1" id="KW-0677">Repeat</keyword>
<dbReference type="Gene3D" id="1.25.40.20">
    <property type="entry name" value="Ankyrin repeat-containing domain"/>
    <property type="match status" value="1"/>
</dbReference>
<reference evidence="4 5" key="2">
    <citation type="journal article" date="2017" name="Sci. Rep.">
        <title>Ant-infecting Ophiocordyceps genomes reveal a high diversity of potential behavioral manipulation genes and a possible major role for enterotoxins.</title>
        <authorList>
            <person name="de Bekker C."/>
            <person name="Ohm R.A."/>
            <person name="Evans H.C."/>
            <person name="Brachmann A."/>
            <person name="Hughes D.P."/>
        </authorList>
    </citation>
    <scope>NUCLEOTIDE SEQUENCE [LARGE SCALE GENOMIC DNA]</scope>
    <source>
        <strain evidence="4 5">SC16a</strain>
    </source>
</reference>
<dbReference type="Proteomes" id="UP000037136">
    <property type="component" value="Unassembled WGS sequence"/>
</dbReference>
<evidence type="ECO:0000313" key="5">
    <source>
        <dbReference type="Proteomes" id="UP000037136"/>
    </source>
</evidence>
<dbReference type="STRING" id="268505.A0A2A9PR50"/>
<evidence type="ECO:0000256" key="1">
    <source>
        <dbReference type="ARBA" id="ARBA00022737"/>
    </source>
</evidence>
<dbReference type="Pfam" id="PF12796">
    <property type="entry name" value="Ank_2"/>
    <property type="match status" value="1"/>
</dbReference>
<gene>
    <name evidence="4" type="ORF">XA68_12358</name>
</gene>
<organism evidence="4 5">
    <name type="scientific">Ophiocordyceps unilateralis</name>
    <name type="common">Zombie-ant fungus</name>
    <name type="synonym">Torrubia unilateralis</name>
    <dbReference type="NCBI Taxonomy" id="268505"/>
    <lineage>
        <taxon>Eukaryota</taxon>
        <taxon>Fungi</taxon>
        <taxon>Dikarya</taxon>
        <taxon>Ascomycota</taxon>
        <taxon>Pezizomycotina</taxon>
        <taxon>Sordariomycetes</taxon>
        <taxon>Hypocreomycetidae</taxon>
        <taxon>Hypocreales</taxon>
        <taxon>Ophiocordycipitaceae</taxon>
        <taxon>Ophiocordyceps</taxon>
    </lineage>
</organism>
<feature type="repeat" description="ANK" evidence="3">
    <location>
        <begin position="98"/>
        <end position="119"/>
    </location>
</feature>
<evidence type="ECO:0000256" key="3">
    <source>
        <dbReference type="PROSITE-ProRule" id="PRU00023"/>
    </source>
</evidence>
<keyword evidence="2 3" id="KW-0040">ANK repeat</keyword>